<keyword evidence="3" id="KW-1185">Reference proteome</keyword>
<feature type="region of interest" description="Disordered" evidence="1">
    <location>
        <begin position="67"/>
        <end position="93"/>
    </location>
</feature>
<protein>
    <submittedName>
        <fullName evidence="2">Uncharacterized protein</fullName>
    </submittedName>
</protein>
<evidence type="ECO:0000313" key="2">
    <source>
        <dbReference type="EMBL" id="KDN70419.1"/>
    </source>
</evidence>
<evidence type="ECO:0000313" key="3">
    <source>
        <dbReference type="Proteomes" id="UP000027238"/>
    </source>
</evidence>
<reference evidence="3" key="1">
    <citation type="journal article" date="2014" name="Genome Announc.">
        <title>Draft genome sequence of Colletotrichum sublineola, a destructive pathogen of cultivated sorghum.</title>
        <authorList>
            <person name="Baroncelli R."/>
            <person name="Sanz-Martin J.M."/>
            <person name="Rech G.E."/>
            <person name="Sukno S.A."/>
            <person name="Thon M.R."/>
        </authorList>
    </citation>
    <scope>NUCLEOTIDE SEQUENCE [LARGE SCALE GENOMIC DNA]</scope>
    <source>
        <strain evidence="3">TX430BB</strain>
    </source>
</reference>
<dbReference type="Proteomes" id="UP000027238">
    <property type="component" value="Unassembled WGS sequence"/>
</dbReference>
<dbReference type="HOGENOM" id="CLU_2145715_0_0_1"/>
<comment type="caution">
    <text evidence="2">The sequence shown here is derived from an EMBL/GenBank/DDBJ whole genome shotgun (WGS) entry which is preliminary data.</text>
</comment>
<dbReference type="AlphaFoldDB" id="A0A066XRT2"/>
<proteinExistence type="predicted"/>
<dbReference type="EMBL" id="JMSE01000347">
    <property type="protein sequence ID" value="KDN70419.1"/>
    <property type="molecule type" value="Genomic_DNA"/>
</dbReference>
<organism evidence="2 3">
    <name type="scientific">Colletotrichum sublineola</name>
    <name type="common">Sorghum anthracnose fungus</name>
    <dbReference type="NCBI Taxonomy" id="1173701"/>
    <lineage>
        <taxon>Eukaryota</taxon>
        <taxon>Fungi</taxon>
        <taxon>Dikarya</taxon>
        <taxon>Ascomycota</taxon>
        <taxon>Pezizomycotina</taxon>
        <taxon>Sordariomycetes</taxon>
        <taxon>Hypocreomycetidae</taxon>
        <taxon>Glomerellales</taxon>
        <taxon>Glomerellaceae</taxon>
        <taxon>Colletotrichum</taxon>
        <taxon>Colletotrichum graminicola species complex</taxon>
    </lineage>
</organism>
<gene>
    <name evidence="2" type="ORF">CSUB01_09209</name>
</gene>
<accession>A0A066XRT2</accession>
<sequence length="112" mass="12134">MYLPTCLGSLRRQLLKTAPVEPPISLENARRPRDTSLRESHANGGTLGPQRLVQRPIDEELHRARRLGTAMPKGVAEPTLPRPKPASAAGNTLVPGWMLPMASMSSKSSQCA</sequence>
<feature type="region of interest" description="Disordered" evidence="1">
    <location>
        <begin position="21"/>
        <end position="54"/>
    </location>
</feature>
<name>A0A066XRT2_COLSU</name>
<evidence type="ECO:0000256" key="1">
    <source>
        <dbReference type="SAM" id="MobiDB-lite"/>
    </source>
</evidence>
<feature type="compositionally biased region" description="Basic and acidic residues" evidence="1">
    <location>
        <begin position="28"/>
        <end position="41"/>
    </location>
</feature>